<feature type="region of interest" description="Disordered" evidence="1">
    <location>
        <begin position="39"/>
        <end position="63"/>
    </location>
</feature>
<keyword evidence="4" id="KW-1185">Reference proteome</keyword>
<keyword evidence="2" id="KW-0732">Signal</keyword>
<feature type="chain" id="PRO_5036474082" evidence="2">
    <location>
        <begin position="34"/>
        <end position="100"/>
    </location>
</feature>
<protein>
    <submittedName>
        <fullName evidence="3">Uncharacterized protein</fullName>
    </submittedName>
</protein>
<reference evidence="3" key="2">
    <citation type="submission" date="2025-08" db="UniProtKB">
        <authorList>
            <consortium name="Ensembl"/>
        </authorList>
    </citation>
    <scope>IDENTIFICATION</scope>
</reference>
<feature type="signal peptide" evidence="2">
    <location>
        <begin position="1"/>
        <end position="33"/>
    </location>
</feature>
<accession>A0A8W4FFI5</accession>
<reference evidence="3" key="1">
    <citation type="journal article" date="2020" name="Gigascience">
        <title>An improved pig reference genome sequence to enable pig genetics and genomics research.</title>
        <authorList>
            <person name="Warr A."/>
            <person name="Affara N."/>
            <person name="Aken B."/>
            <person name="Beiki H."/>
            <person name="Bickhart D.M."/>
            <person name="Billis K."/>
            <person name="Chow W."/>
            <person name="Eory L."/>
            <person name="Finlayson H.A."/>
            <person name="Flicek P."/>
            <person name="Giron C.G."/>
            <person name="Griffin D.K."/>
            <person name="Hall R."/>
            <person name="Hannum G."/>
            <person name="Hourlier T."/>
            <person name="Howe K."/>
            <person name="Hume D.A."/>
            <person name="Izuogu O."/>
            <person name="Kim K."/>
            <person name="Koren S."/>
            <person name="Liu H."/>
            <person name="Manchanda N."/>
            <person name="Martin F.J."/>
            <person name="Nonneman D.J."/>
            <person name="O'Connor R.E."/>
            <person name="Phillippy A.M."/>
            <person name="Rohrer G.A."/>
            <person name="Rosen B.D."/>
            <person name="Rund L.A."/>
            <person name="Sargent C.A."/>
            <person name="Schook L.B."/>
            <person name="Schroeder S.G."/>
            <person name="Schwartz A.S."/>
            <person name="Skinner B.M."/>
            <person name="Talbot R."/>
            <person name="Tseng E."/>
            <person name="Tuggle C.K."/>
            <person name="Watson M."/>
            <person name="Smith T.P.L."/>
            <person name="Archibald A.L."/>
        </authorList>
    </citation>
    <scope>NUCLEOTIDE SEQUENCE [LARGE SCALE GENOMIC DNA]</scope>
    <source>
        <strain evidence="3">Duroc</strain>
    </source>
</reference>
<dbReference type="AlphaFoldDB" id="A0A8W4FFI5"/>
<evidence type="ECO:0000256" key="2">
    <source>
        <dbReference type="SAM" id="SignalP"/>
    </source>
</evidence>
<organism evidence="3 4">
    <name type="scientific">Sus scrofa</name>
    <name type="common">Pig</name>
    <dbReference type="NCBI Taxonomy" id="9823"/>
    <lineage>
        <taxon>Eukaryota</taxon>
        <taxon>Metazoa</taxon>
        <taxon>Chordata</taxon>
        <taxon>Craniata</taxon>
        <taxon>Vertebrata</taxon>
        <taxon>Euteleostomi</taxon>
        <taxon>Mammalia</taxon>
        <taxon>Eutheria</taxon>
        <taxon>Laurasiatheria</taxon>
        <taxon>Artiodactyla</taxon>
        <taxon>Suina</taxon>
        <taxon>Suidae</taxon>
        <taxon>Sus</taxon>
    </lineage>
</organism>
<dbReference type="Ensembl" id="ENSSSCT00000076556.1">
    <property type="protein sequence ID" value="ENSSSCP00000078189.1"/>
    <property type="gene ID" value="ENSSSCG00000041413.1"/>
</dbReference>
<proteinExistence type="predicted"/>
<evidence type="ECO:0000313" key="3">
    <source>
        <dbReference type="Ensembl" id="ENSSSCP00000078189.1"/>
    </source>
</evidence>
<name>A0A8W4FFI5_PIG</name>
<evidence type="ECO:0000313" key="4">
    <source>
        <dbReference type="Proteomes" id="UP000008227"/>
    </source>
</evidence>
<reference evidence="3" key="3">
    <citation type="submission" date="2025-09" db="UniProtKB">
        <authorList>
            <consortium name="Ensembl"/>
        </authorList>
    </citation>
    <scope>IDENTIFICATION</scope>
</reference>
<evidence type="ECO:0000256" key="1">
    <source>
        <dbReference type="SAM" id="MobiDB-lite"/>
    </source>
</evidence>
<dbReference type="Proteomes" id="UP000008227">
    <property type="component" value="Chromosome 14"/>
</dbReference>
<sequence>MSPGPGGLLTSAPTSRLWLALPVFCFLWQPVNAWGWGRGHRGRETRGMKAKVRGSSEENSPVRRKGIQNLRKHPSGFPWGLFTLKEQKFQHLQESACEIK</sequence>
<dbReference type="GeneTree" id="ENSGT00930000152835"/>